<accession>H2Y0L8</accession>
<reference evidence="2" key="1">
    <citation type="journal article" date="2002" name="Science">
        <title>The draft genome of Ciona intestinalis: insights into chordate and vertebrate origins.</title>
        <authorList>
            <person name="Dehal P."/>
            <person name="Satou Y."/>
            <person name="Campbell R.K."/>
            <person name="Chapman J."/>
            <person name="Degnan B."/>
            <person name="De Tomaso A."/>
            <person name="Davidson B."/>
            <person name="Di Gregorio A."/>
            <person name="Gelpke M."/>
            <person name="Goodstein D.M."/>
            <person name="Harafuji N."/>
            <person name="Hastings K.E."/>
            <person name="Ho I."/>
            <person name="Hotta K."/>
            <person name="Huang W."/>
            <person name="Kawashima T."/>
            <person name="Lemaire P."/>
            <person name="Martinez D."/>
            <person name="Meinertzhagen I.A."/>
            <person name="Necula S."/>
            <person name="Nonaka M."/>
            <person name="Putnam N."/>
            <person name="Rash S."/>
            <person name="Saiga H."/>
            <person name="Satake M."/>
            <person name="Terry A."/>
            <person name="Yamada L."/>
            <person name="Wang H.G."/>
            <person name="Awazu S."/>
            <person name="Azumi K."/>
            <person name="Boore J."/>
            <person name="Branno M."/>
            <person name="Chin-Bow S."/>
            <person name="DeSantis R."/>
            <person name="Doyle S."/>
            <person name="Francino P."/>
            <person name="Keys D.N."/>
            <person name="Haga S."/>
            <person name="Hayashi H."/>
            <person name="Hino K."/>
            <person name="Imai K.S."/>
            <person name="Inaba K."/>
            <person name="Kano S."/>
            <person name="Kobayashi K."/>
            <person name="Kobayashi M."/>
            <person name="Lee B.I."/>
            <person name="Makabe K.W."/>
            <person name="Manohar C."/>
            <person name="Matassi G."/>
            <person name="Medina M."/>
            <person name="Mochizuki Y."/>
            <person name="Mount S."/>
            <person name="Morishita T."/>
            <person name="Miura S."/>
            <person name="Nakayama A."/>
            <person name="Nishizaka S."/>
            <person name="Nomoto H."/>
            <person name="Ohta F."/>
            <person name="Oishi K."/>
            <person name="Rigoutsos I."/>
            <person name="Sano M."/>
            <person name="Sasaki A."/>
            <person name="Sasakura Y."/>
            <person name="Shoguchi E."/>
            <person name="Shin-i T."/>
            <person name="Spagnuolo A."/>
            <person name="Stainier D."/>
            <person name="Suzuki M.M."/>
            <person name="Tassy O."/>
            <person name="Takatori N."/>
            <person name="Tokuoka M."/>
            <person name="Yagi K."/>
            <person name="Yoshizaki F."/>
            <person name="Wada S."/>
            <person name="Zhang C."/>
            <person name="Hyatt P.D."/>
            <person name="Larimer F."/>
            <person name="Detter C."/>
            <person name="Doggett N."/>
            <person name="Glavina T."/>
            <person name="Hawkins T."/>
            <person name="Richardson P."/>
            <person name="Lucas S."/>
            <person name="Kohara Y."/>
            <person name="Levine M."/>
            <person name="Satoh N."/>
            <person name="Rokhsar D.S."/>
        </authorList>
    </citation>
    <scope>NUCLEOTIDE SEQUENCE [LARGE SCALE GENOMIC DNA]</scope>
</reference>
<organism evidence="1 2">
    <name type="scientific">Ciona intestinalis</name>
    <name type="common">Transparent sea squirt</name>
    <name type="synonym">Ascidia intestinalis</name>
    <dbReference type="NCBI Taxonomy" id="7719"/>
    <lineage>
        <taxon>Eukaryota</taxon>
        <taxon>Metazoa</taxon>
        <taxon>Chordata</taxon>
        <taxon>Tunicata</taxon>
        <taxon>Ascidiacea</taxon>
        <taxon>Phlebobranchia</taxon>
        <taxon>Cionidae</taxon>
        <taxon>Ciona</taxon>
    </lineage>
</organism>
<dbReference type="EMBL" id="EAAA01001816">
    <property type="status" value="NOT_ANNOTATED_CDS"/>
    <property type="molecule type" value="Genomic_DNA"/>
</dbReference>
<sequence length="40" mass="4462">LFNSGYTDVLAQLTKVGEVDQAAFTARFEAMKKAGFYYPI</sequence>
<name>H2Y0L8_CIOIN</name>
<keyword evidence="2" id="KW-1185">Reference proteome</keyword>
<dbReference type="Ensembl" id="ENSCINT00000037176.1">
    <property type="protein sequence ID" value="ENSCINP00000035452.1"/>
    <property type="gene ID" value="ENSCING00000022899.1"/>
</dbReference>
<reference evidence="1" key="2">
    <citation type="journal article" date="2008" name="Genome Biol.">
        <title>Improved genome assembly and evidence-based global gene model set for the chordate Ciona intestinalis: new insight into intron and operon populations.</title>
        <authorList>
            <person name="Satou Y."/>
            <person name="Mineta K."/>
            <person name="Ogasawara M."/>
            <person name="Sasakura Y."/>
            <person name="Shoguchi E."/>
            <person name="Ueno K."/>
            <person name="Yamada L."/>
            <person name="Matsumoto J."/>
            <person name="Wasserscheid J."/>
            <person name="Dewar K."/>
            <person name="Wiley G.B."/>
            <person name="Macmil S.L."/>
            <person name="Roe B.A."/>
            <person name="Zeller R.W."/>
            <person name="Hastings K.E."/>
            <person name="Lemaire P."/>
            <person name="Lindquist E."/>
            <person name="Endo T."/>
            <person name="Hotta K."/>
            <person name="Inaba K."/>
        </authorList>
    </citation>
    <scope>NUCLEOTIDE SEQUENCE [LARGE SCALE GENOMIC DNA]</scope>
    <source>
        <strain evidence="1">wild type</strain>
    </source>
</reference>
<evidence type="ECO:0000313" key="1">
    <source>
        <dbReference type="Ensembl" id="ENSCINP00000035452.1"/>
    </source>
</evidence>
<protein>
    <submittedName>
        <fullName evidence="1">Uncharacterized protein</fullName>
    </submittedName>
</protein>
<dbReference type="Proteomes" id="UP000008144">
    <property type="component" value="Chromosome 3"/>
</dbReference>
<dbReference type="AlphaFoldDB" id="H2Y0L8"/>
<dbReference type="HOGENOM" id="CLU_3301991_0_0_1"/>
<reference evidence="1" key="4">
    <citation type="submission" date="2025-09" db="UniProtKB">
        <authorList>
            <consortium name="Ensembl"/>
        </authorList>
    </citation>
    <scope>IDENTIFICATION</scope>
</reference>
<evidence type="ECO:0000313" key="2">
    <source>
        <dbReference type="Proteomes" id="UP000008144"/>
    </source>
</evidence>
<dbReference type="InParanoid" id="H2Y0L8"/>
<reference evidence="1" key="3">
    <citation type="submission" date="2025-08" db="UniProtKB">
        <authorList>
            <consortium name="Ensembl"/>
        </authorList>
    </citation>
    <scope>IDENTIFICATION</scope>
</reference>
<proteinExistence type="predicted"/>